<dbReference type="STRING" id="314287.GB2207_04437"/>
<dbReference type="InterPro" id="IPR036188">
    <property type="entry name" value="FAD/NAD-bd_sf"/>
</dbReference>
<dbReference type="OrthoDB" id="9800167at2"/>
<dbReference type="InterPro" id="IPR050446">
    <property type="entry name" value="FAD-oxidoreductase/Apoptosis"/>
</dbReference>
<keyword evidence="3" id="KW-0274">FAD</keyword>
<organism evidence="7 8">
    <name type="scientific">gamma proteobacterium HTCC2207</name>
    <dbReference type="NCBI Taxonomy" id="314287"/>
    <lineage>
        <taxon>Bacteria</taxon>
        <taxon>Pseudomonadati</taxon>
        <taxon>Pseudomonadota</taxon>
        <taxon>Gammaproteobacteria</taxon>
        <taxon>Cellvibrionales</taxon>
        <taxon>Porticoccaceae</taxon>
        <taxon>SAR92 clade</taxon>
    </lineage>
</organism>
<evidence type="ECO:0000313" key="8">
    <source>
        <dbReference type="Proteomes" id="UP000005555"/>
    </source>
</evidence>
<keyword evidence="4" id="KW-0560">Oxidoreductase</keyword>
<dbReference type="HOGENOM" id="CLU_003291_4_0_6"/>
<dbReference type="PRINTS" id="PR00411">
    <property type="entry name" value="PNDRDTASEI"/>
</dbReference>
<evidence type="ECO:0000256" key="4">
    <source>
        <dbReference type="ARBA" id="ARBA00023002"/>
    </source>
</evidence>
<keyword evidence="8" id="KW-1185">Reference proteome</keyword>
<dbReference type="Pfam" id="PF07992">
    <property type="entry name" value="Pyr_redox_2"/>
    <property type="match status" value="1"/>
</dbReference>
<dbReference type="AlphaFoldDB" id="Q1YS49"/>
<dbReference type="PANTHER" id="PTHR43557">
    <property type="entry name" value="APOPTOSIS-INDUCING FACTOR 1"/>
    <property type="match status" value="1"/>
</dbReference>
<dbReference type="Gene3D" id="3.50.50.60">
    <property type="entry name" value="FAD/NAD(P)-binding domain"/>
    <property type="match status" value="2"/>
</dbReference>
<keyword evidence="2" id="KW-0285">Flavoprotein</keyword>
<comment type="cofactor">
    <cofactor evidence="1">
        <name>FAD</name>
        <dbReference type="ChEBI" id="CHEBI:57692"/>
    </cofactor>
</comment>
<gene>
    <name evidence="7" type="ORF">GB2207_04437</name>
</gene>
<evidence type="ECO:0000259" key="5">
    <source>
        <dbReference type="Pfam" id="PF07992"/>
    </source>
</evidence>
<dbReference type="GO" id="GO:0016651">
    <property type="term" value="F:oxidoreductase activity, acting on NAD(P)H"/>
    <property type="evidence" value="ECO:0007669"/>
    <property type="project" value="TreeGrafter"/>
</dbReference>
<dbReference type="InterPro" id="IPR023753">
    <property type="entry name" value="FAD/NAD-binding_dom"/>
</dbReference>
<protein>
    <submittedName>
        <fullName evidence="7">Ferredoxin reductase</fullName>
    </submittedName>
</protein>
<dbReference type="EMBL" id="AAPI01000004">
    <property type="protein sequence ID" value="EAS46846.1"/>
    <property type="molecule type" value="Genomic_DNA"/>
</dbReference>
<evidence type="ECO:0000256" key="2">
    <source>
        <dbReference type="ARBA" id="ARBA00022630"/>
    </source>
</evidence>
<feature type="domain" description="FAD/NAD(P)-binding" evidence="5">
    <location>
        <begin position="6"/>
        <end position="303"/>
    </location>
</feature>
<sequence>MAAKSRCIILGASHAAAQLAPTLRQQGWTGSISMISNEYALPYHRPPLSKDYLAGTKTAEQILIRPAAVYSKCNVGITMGVTAAAIDRSNKQLLLDDGMALDYDKLVLTTGARVRKIDIPGVDLNGVFYLRDLNDAQQIKMFTGANKRAVIIGGGYIGLETASALRKLGMQVTVLEAMPRILQRVTAPEVAAFYSRIHAEEGVEIVADVQAVSISGAKQVESVQCHDGTEYEADIVIIGVGVIPNTELAEQAGLKIDNGIVVDEYARTSDEDILAAGDCTSHYNPIYQRHLRLESVQNALDQASVAANTICGNLKPYSALPWFWSDQYDLKLQIAGLSQGYTDVVVRGDIDGSRSFAAFYMREGKLLAVDAVNRPQEFMFGKKLIMQGNQLDTAQLADDSLSLKTLLTS</sequence>
<evidence type="ECO:0000256" key="3">
    <source>
        <dbReference type="ARBA" id="ARBA00022827"/>
    </source>
</evidence>
<evidence type="ECO:0000313" key="7">
    <source>
        <dbReference type="EMBL" id="EAS46846.1"/>
    </source>
</evidence>
<dbReference type="InterPro" id="IPR016156">
    <property type="entry name" value="FAD/NAD-linked_Rdtase_dimer_sf"/>
</dbReference>
<accession>Q1YS49</accession>
<dbReference type="PRINTS" id="PR00368">
    <property type="entry name" value="FADPNR"/>
</dbReference>
<dbReference type="GO" id="GO:0005737">
    <property type="term" value="C:cytoplasm"/>
    <property type="evidence" value="ECO:0007669"/>
    <property type="project" value="TreeGrafter"/>
</dbReference>
<evidence type="ECO:0000259" key="6">
    <source>
        <dbReference type="Pfam" id="PF14759"/>
    </source>
</evidence>
<feature type="domain" description="Reductase C-terminal" evidence="6">
    <location>
        <begin position="322"/>
        <end position="407"/>
    </location>
</feature>
<dbReference type="eggNOG" id="COG0446">
    <property type="taxonomic scope" value="Bacteria"/>
</dbReference>
<dbReference type="SUPFAM" id="SSF51905">
    <property type="entry name" value="FAD/NAD(P)-binding domain"/>
    <property type="match status" value="2"/>
</dbReference>
<dbReference type="Gene3D" id="3.30.390.30">
    <property type="match status" value="1"/>
</dbReference>
<evidence type="ECO:0000256" key="1">
    <source>
        <dbReference type="ARBA" id="ARBA00001974"/>
    </source>
</evidence>
<comment type="caution">
    <text evidence="7">The sequence shown here is derived from an EMBL/GenBank/DDBJ whole genome shotgun (WGS) entry which is preliminary data.</text>
</comment>
<name>Q1YS49_9GAMM</name>
<dbReference type="PANTHER" id="PTHR43557:SF2">
    <property type="entry name" value="RIESKE DOMAIN-CONTAINING PROTEIN-RELATED"/>
    <property type="match status" value="1"/>
</dbReference>
<dbReference type="SUPFAM" id="SSF55424">
    <property type="entry name" value="FAD/NAD-linked reductases, dimerisation (C-terminal) domain"/>
    <property type="match status" value="1"/>
</dbReference>
<dbReference type="Pfam" id="PF14759">
    <property type="entry name" value="Reductase_C"/>
    <property type="match status" value="1"/>
</dbReference>
<dbReference type="InterPro" id="IPR028202">
    <property type="entry name" value="Reductase_C"/>
</dbReference>
<dbReference type="Proteomes" id="UP000005555">
    <property type="component" value="Unassembled WGS sequence"/>
</dbReference>
<reference evidence="7 8" key="1">
    <citation type="submission" date="2006-03" db="EMBL/GenBank/DDBJ databases">
        <authorList>
            <person name="Giovannoni S.J."/>
            <person name="Cho J.-C."/>
            <person name="Ferriera S."/>
            <person name="Johnson J."/>
            <person name="Kravitz S."/>
            <person name="Halpern A."/>
            <person name="Remington K."/>
            <person name="Beeson K."/>
            <person name="Tran B."/>
            <person name="Rogers Y.-H."/>
            <person name="Friedman R."/>
            <person name="Venter J.C."/>
        </authorList>
    </citation>
    <scope>NUCLEOTIDE SEQUENCE [LARGE SCALE GENOMIC DNA]</scope>
    <source>
        <strain evidence="7 8">HTCC2207</strain>
    </source>
</reference>
<proteinExistence type="predicted"/>